<comment type="caution">
    <text evidence="2">The sequence shown here is derived from an EMBL/GenBank/DDBJ whole genome shotgun (WGS) entry which is preliminary data.</text>
</comment>
<proteinExistence type="predicted"/>
<dbReference type="EMBL" id="ABXH02000055">
    <property type="protein sequence ID" value="EEP43492.1"/>
    <property type="molecule type" value="Genomic_DNA"/>
</dbReference>
<evidence type="ECO:0000313" key="2">
    <source>
        <dbReference type="EMBL" id="EEP43492.1"/>
    </source>
</evidence>
<dbReference type="RefSeq" id="WP_006723986.1">
    <property type="nucleotide sequence ID" value="NZ_GG692712.1"/>
</dbReference>
<feature type="domain" description="Ribbon-helix-helix protein CopG" evidence="1">
    <location>
        <begin position="58"/>
        <end position="79"/>
    </location>
</feature>
<organism evidence="2 3">
    <name type="scientific">Collinsella intestinalis DSM 13280</name>
    <dbReference type="NCBI Taxonomy" id="521003"/>
    <lineage>
        <taxon>Bacteria</taxon>
        <taxon>Bacillati</taxon>
        <taxon>Actinomycetota</taxon>
        <taxon>Coriobacteriia</taxon>
        <taxon>Coriobacteriales</taxon>
        <taxon>Coriobacteriaceae</taxon>
        <taxon>Collinsella</taxon>
    </lineage>
</organism>
<dbReference type="Proteomes" id="UP000003295">
    <property type="component" value="Unassembled WGS sequence"/>
</dbReference>
<dbReference type="InterPro" id="IPR002145">
    <property type="entry name" value="CopG"/>
</dbReference>
<accession>C4FCG8</accession>
<dbReference type="Gene3D" id="1.10.1220.10">
    <property type="entry name" value="Met repressor-like"/>
    <property type="match status" value="1"/>
</dbReference>
<name>C4FCG8_9ACTN</name>
<gene>
    <name evidence="2" type="ORF">COLINT_03789</name>
</gene>
<dbReference type="HOGENOM" id="CLU_2463734_0_0_11"/>
<sequence length="88" mass="9866">MNDRQLCEMFGTTLEEVEADVEKYESGDFSDFDFSKPIDGRPTAKMKASTVKFFDFELAAIDSAAKREGISRSAFIRRACDNELIAIA</sequence>
<dbReference type="AlphaFoldDB" id="C4FCG8"/>
<evidence type="ECO:0000259" key="1">
    <source>
        <dbReference type="Pfam" id="PF01402"/>
    </source>
</evidence>
<protein>
    <recommendedName>
        <fullName evidence="1">Ribbon-helix-helix protein CopG domain-containing protein</fullName>
    </recommendedName>
</protein>
<dbReference type="GO" id="GO:0006355">
    <property type="term" value="P:regulation of DNA-templated transcription"/>
    <property type="evidence" value="ECO:0007669"/>
    <property type="project" value="InterPro"/>
</dbReference>
<reference evidence="2 3" key="1">
    <citation type="submission" date="2009-04" db="EMBL/GenBank/DDBJ databases">
        <authorList>
            <person name="Weinstock G."/>
            <person name="Sodergren E."/>
            <person name="Clifton S."/>
            <person name="Fulton L."/>
            <person name="Fulton B."/>
            <person name="Courtney L."/>
            <person name="Fronick C."/>
            <person name="Harrison M."/>
            <person name="Strong C."/>
            <person name="Farmer C."/>
            <person name="Delahaunty K."/>
            <person name="Markovic C."/>
            <person name="Hall O."/>
            <person name="Minx P."/>
            <person name="Tomlinson C."/>
            <person name="Mitreva M."/>
            <person name="Nelson J."/>
            <person name="Hou S."/>
            <person name="Wollam A."/>
            <person name="Pepin K.H."/>
            <person name="Johnson M."/>
            <person name="Bhonagiri V."/>
            <person name="Nash W.E."/>
            <person name="Warren W."/>
            <person name="Chinwalla A."/>
            <person name="Mardis E.R."/>
            <person name="Wilson R.K."/>
        </authorList>
    </citation>
    <scope>NUCLEOTIDE SEQUENCE [LARGE SCALE GENOMIC DNA]</scope>
    <source>
        <strain evidence="2 3">DSM 13280</strain>
    </source>
</reference>
<dbReference type="CDD" id="cd21631">
    <property type="entry name" value="RHH_CopG_NikR-like"/>
    <property type="match status" value="1"/>
</dbReference>
<dbReference type="eggNOG" id="ENOG502ZN57">
    <property type="taxonomic scope" value="Bacteria"/>
</dbReference>
<dbReference type="STRING" id="521003.COLINT_03789"/>
<evidence type="ECO:0000313" key="3">
    <source>
        <dbReference type="Proteomes" id="UP000003295"/>
    </source>
</evidence>
<dbReference type="Pfam" id="PF01402">
    <property type="entry name" value="RHH_1"/>
    <property type="match status" value="1"/>
</dbReference>
<dbReference type="InterPro" id="IPR013321">
    <property type="entry name" value="Arc_rbn_hlx_hlx"/>
</dbReference>